<dbReference type="EMBL" id="BSXT01004442">
    <property type="protein sequence ID" value="GMF57894.1"/>
    <property type="molecule type" value="Genomic_DNA"/>
</dbReference>
<dbReference type="Proteomes" id="UP001165121">
    <property type="component" value="Unassembled WGS sequence"/>
</dbReference>
<feature type="compositionally biased region" description="Low complexity" evidence="1">
    <location>
        <begin position="122"/>
        <end position="132"/>
    </location>
</feature>
<feature type="region of interest" description="Disordered" evidence="1">
    <location>
        <begin position="31"/>
        <end position="156"/>
    </location>
</feature>
<keyword evidence="3" id="KW-1185">Reference proteome</keyword>
<reference evidence="2" key="1">
    <citation type="submission" date="2023-04" db="EMBL/GenBank/DDBJ databases">
        <title>Phytophthora fragariaefolia NBRC 109709.</title>
        <authorList>
            <person name="Ichikawa N."/>
            <person name="Sato H."/>
            <person name="Tonouchi N."/>
        </authorList>
    </citation>
    <scope>NUCLEOTIDE SEQUENCE</scope>
    <source>
        <strain evidence="2">NBRC 109709</strain>
    </source>
</reference>
<gene>
    <name evidence="2" type="ORF">Pfra01_002481400</name>
</gene>
<sequence>MGHGSDRMDKPISYLTAAQLRATLQLMTKTKYGKTEATSKVATTTVSRATARKPESGPRNPRDWSQNDLPLGGARTRNTQVSEEIHRTIVRGRTSHHRSSDDVSCDDDSDSSSGGAAPQAATITTLGDTTLTFRPYVSSSTLEDFDEGGPLPTRRR</sequence>
<feature type="compositionally biased region" description="Basic residues" evidence="1">
    <location>
        <begin position="88"/>
        <end position="97"/>
    </location>
</feature>
<evidence type="ECO:0000256" key="1">
    <source>
        <dbReference type="SAM" id="MobiDB-lite"/>
    </source>
</evidence>
<accession>A0A9W6YA03</accession>
<evidence type="ECO:0000313" key="3">
    <source>
        <dbReference type="Proteomes" id="UP001165121"/>
    </source>
</evidence>
<protein>
    <submittedName>
        <fullName evidence="2">Unnamed protein product</fullName>
    </submittedName>
</protein>
<proteinExistence type="predicted"/>
<evidence type="ECO:0000313" key="2">
    <source>
        <dbReference type="EMBL" id="GMF57894.1"/>
    </source>
</evidence>
<dbReference type="AlphaFoldDB" id="A0A9W6YA03"/>
<feature type="compositionally biased region" description="Basic and acidic residues" evidence="1">
    <location>
        <begin position="52"/>
        <end position="62"/>
    </location>
</feature>
<organism evidence="2 3">
    <name type="scientific">Phytophthora fragariaefolia</name>
    <dbReference type="NCBI Taxonomy" id="1490495"/>
    <lineage>
        <taxon>Eukaryota</taxon>
        <taxon>Sar</taxon>
        <taxon>Stramenopiles</taxon>
        <taxon>Oomycota</taxon>
        <taxon>Peronosporomycetes</taxon>
        <taxon>Peronosporales</taxon>
        <taxon>Peronosporaceae</taxon>
        <taxon>Phytophthora</taxon>
    </lineage>
</organism>
<comment type="caution">
    <text evidence="2">The sequence shown here is derived from an EMBL/GenBank/DDBJ whole genome shotgun (WGS) entry which is preliminary data.</text>
</comment>
<name>A0A9W6YA03_9STRA</name>
<feature type="compositionally biased region" description="Low complexity" evidence="1">
    <location>
        <begin position="38"/>
        <end position="49"/>
    </location>
</feature>